<dbReference type="InterPro" id="IPR036249">
    <property type="entry name" value="Thioredoxin-like_sf"/>
</dbReference>
<evidence type="ECO:0000313" key="11">
    <source>
        <dbReference type="Proteomes" id="UP001108027"/>
    </source>
</evidence>
<keyword evidence="5" id="KW-1015">Disulfide bond</keyword>
<evidence type="ECO:0000313" key="10">
    <source>
        <dbReference type="EMBL" id="MCC4308064.1"/>
    </source>
</evidence>
<sequence length="245" mass="26739">MKALTATALGLLLAVAAIARADGGIDEKAFRAEFKAAFPRADITAIDPSPADGLVEVEINGRDIVYASTDGKLIFTGDVIQMRDAGPVNLKEERYEKVRRDGLAGLDKSRMITYPAKGKEKTEIFAFTDITCGYCRKLHRHIEEYTEQGITVHYLAFPRGGPSSQAAEDMRHIWCDAKPAQALTAAKLDDKISKADLGDCADPVDQDYQMGLEFGVRGTPAIYTAEGQQLGGYVTPEQLRQRLGL</sequence>
<evidence type="ECO:0000256" key="3">
    <source>
        <dbReference type="ARBA" id="ARBA00022729"/>
    </source>
</evidence>
<dbReference type="InterPro" id="IPR018950">
    <property type="entry name" value="DiS-bond_isomerase_DsbC/G_N"/>
</dbReference>
<comment type="caution">
    <text evidence="10">The sequence shown here is derived from an EMBL/GenBank/DDBJ whole genome shotgun (WGS) entry which is preliminary data.</text>
</comment>
<feature type="chain" id="PRO_5040544562" description="Thiol:disulfide interchange protein" evidence="7">
    <location>
        <begin position="22"/>
        <end position="245"/>
    </location>
</feature>
<feature type="signal peptide" evidence="7">
    <location>
        <begin position="1"/>
        <end position="21"/>
    </location>
</feature>
<evidence type="ECO:0000256" key="2">
    <source>
        <dbReference type="ARBA" id="ARBA00009813"/>
    </source>
</evidence>
<evidence type="ECO:0000256" key="4">
    <source>
        <dbReference type="ARBA" id="ARBA00022764"/>
    </source>
</evidence>
<dbReference type="RefSeq" id="WP_228233385.1">
    <property type="nucleotide sequence ID" value="NZ_JAJGNA010000004.1"/>
</dbReference>
<dbReference type="AlphaFoldDB" id="A0A9Q3UM95"/>
<evidence type="ECO:0000256" key="6">
    <source>
        <dbReference type="ARBA" id="ARBA00023284"/>
    </source>
</evidence>
<keyword evidence="4 7" id="KW-0574">Periplasm</keyword>
<feature type="domain" description="Disulphide bond isomerase DsbC/G N-terminal" evidence="8">
    <location>
        <begin position="26"/>
        <end position="90"/>
    </location>
</feature>
<keyword evidence="3 7" id="KW-0732">Signal</keyword>
<gene>
    <name evidence="10" type="ORF">LL252_05720</name>
</gene>
<dbReference type="InterPro" id="IPR051470">
    <property type="entry name" value="Thiol:disulfide_interchange"/>
</dbReference>
<organism evidence="10 11">
    <name type="scientific">Alloalcanivorax marinus</name>
    <dbReference type="NCBI Taxonomy" id="1177169"/>
    <lineage>
        <taxon>Bacteria</taxon>
        <taxon>Pseudomonadati</taxon>
        <taxon>Pseudomonadota</taxon>
        <taxon>Gammaproteobacteria</taxon>
        <taxon>Oceanospirillales</taxon>
        <taxon>Alcanivoracaceae</taxon>
        <taxon>Alloalcanivorax</taxon>
    </lineage>
</organism>
<evidence type="ECO:0000256" key="7">
    <source>
        <dbReference type="RuleBase" id="RU364038"/>
    </source>
</evidence>
<keyword evidence="11" id="KW-1185">Reference proteome</keyword>
<name>A0A9Q3UM95_9GAMM</name>
<dbReference type="Proteomes" id="UP001108027">
    <property type="component" value="Unassembled WGS sequence"/>
</dbReference>
<accession>A0A9Q3UM95</accession>
<comment type="similarity">
    <text evidence="2 7">Belongs to the thioredoxin family. DsbC subfamily.</text>
</comment>
<evidence type="ECO:0000259" key="9">
    <source>
        <dbReference type="Pfam" id="PF13098"/>
    </source>
</evidence>
<feature type="domain" description="Thioredoxin-like fold" evidence="9">
    <location>
        <begin position="116"/>
        <end position="243"/>
    </location>
</feature>
<dbReference type="Pfam" id="PF10411">
    <property type="entry name" value="DsbC_N"/>
    <property type="match status" value="1"/>
</dbReference>
<proteinExistence type="inferred from homology"/>
<evidence type="ECO:0000256" key="5">
    <source>
        <dbReference type="ARBA" id="ARBA00023157"/>
    </source>
</evidence>
<dbReference type="InterPro" id="IPR009094">
    <property type="entry name" value="DiS-bond_isomerase_DsbC/G_N_sf"/>
</dbReference>
<evidence type="ECO:0000259" key="8">
    <source>
        <dbReference type="Pfam" id="PF10411"/>
    </source>
</evidence>
<protein>
    <recommendedName>
        <fullName evidence="7">Thiol:disulfide interchange protein</fullName>
    </recommendedName>
</protein>
<dbReference type="CDD" id="cd03020">
    <property type="entry name" value="DsbA_DsbC_DsbG"/>
    <property type="match status" value="1"/>
</dbReference>
<dbReference type="GO" id="GO:0042597">
    <property type="term" value="C:periplasmic space"/>
    <property type="evidence" value="ECO:0007669"/>
    <property type="project" value="UniProtKB-SubCell"/>
</dbReference>
<dbReference type="InterPro" id="IPR012336">
    <property type="entry name" value="Thioredoxin-like_fold"/>
</dbReference>
<dbReference type="PANTHER" id="PTHR35272:SF3">
    <property type="entry name" value="THIOL:DISULFIDE INTERCHANGE PROTEIN DSBC"/>
    <property type="match status" value="1"/>
</dbReference>
<comment type="function">
    <text evidence="7">Required for disulfide bond formation in some periplasmic proteins. Acts by transferring its disulfide bond to other proteins and is reduced in the process.</text>
</comment>
<dbReference type="Gene3D" id="3.40.30.10">
    <property type="entry name" value="Glutaredoxin"/>
    <property type="match status" value="1"/>
</dbReference>
<reference evidence="10" key="1">
    <citation type="submission" date="2021-10" db="EMBL/GenBank/DDBJ databases">
        <title>The diversity and Nitrogen Metabolism of Culturable Nitrate-Utilizing Bacteria Within the Oxygen Minimum Zone of the Changjiang (Yangtze River)Estuary.</title>
        <authorList>
            <person name="Zhang D."/>
            <person name="Zheng J."/>
            <person name="Liu S."/>
            <person name="He W."/>
        </authorList>
    </citation>
    <scope>NUCLEOTIDE SEQUENCE</scope>
    <source>
        <strain evidence="10">FXH-223</strain>
    </source>
</reference>
<dbReference type="EMBL" id="JAJGNA010000004">
    <property type="protein sequence ID" value="MCC4308064.1"/>
    <property type="molecule type" value="Genomic_DNA"/>
</dbReference>
<dbReference type="SUPFAM" id="SSF52833">
    <property type="entry name" value="Thioredoxin-like"/>
    <property type="match status" value="1"/>
</dbReference>
<dbReference type="Gene3D" id="3.10.450.70">
    <property type="entry name" value="Disulphide bond isomerase, DsbC/G, N-terminal"/>
    <property type="match status" value="1"/>
</dbReference>
<dbReference type="InterPro" id="IPR033954">
    <property type="entry name" value="DiS-bond_Isoase_DsbC/G"/>
</dbReference>
<dbReference type="SUPFAM" id="SSF54423">
    <property type="entry name" value="DsbC/DsbG N-terminal domain-like"/>
    <property type="match status" value="1"/>
</dbReference>
<dbReference type="PANTHER" id="PTHR35272">
    <property type="entry name" value="THIOL:DISULFIDE INTERCHANGE PROTEIN DSBC-RELATED"/>
    <property type="match status" value="1"/>
</dbReference>
<keyword evidence="6 7" id="KW-0676">Redox-active center</keyword>
<dbReference type="Pfam" id="PF13098">
    <property type="entry name" value="Thioredoxin_2"/>
    <property type="match status" value="1"/>
</dbReference>
<comment type="subcellular location">
    <subcellularLocation>
        <location evidence="1 7">Periplasm</location>
    </subcellularLocation>
</comment>
<evidence type="ECO:0000256" key="1">
    <source>
        <dbReference type="ARBA" id="ARBA00004418"/>
    </source>
</evidence>